<dbReference type="PANTHER" id="PTHR43693:SF1">
    <property type="entry name" value="PROTEIN PHOSPHATASE CHEZ"/>
    <property type="match status" value="1"/>
</dbReference>
<evidence type="ECO:0000256" key="8">
    <source>
        <dbReference type="ARBA" id="ARBA00022912"/>
    </source>
</evidence>
<evidence type="ECO:0000256" key="6">
    <source>
        <dbReference type="ARBA" id="ARBA00022779"/>
    </source>
</evidence>
<evidence type="ECO:0000256" key="1">
    <source>
        <dbReference type="ARBA" id="ARBA00004496"/>
    </source>
</evidence>
<dbReference type="Proteomes" id="UP000321764">
    <property type="component" value="Unassembled WGS sequence"/>
</dbReference>
<dbReference type="Gene3D" id="1.10.287.500">
    <property type="entry name" value="Helix hairpin bin"/>
    <property type="match status" value="1"/>
</dbReference>
<evidence type="ECO:0000256" key="2">
    <source>
        <dbReference type="ARBA" id="ARBA00005908"/>
    </source>
</evidence>
<comment type="subcellular location">
    <subcellularLocation>
        <location evidence="1">Cytoplasm</location>
    </subcellularLocation>
</comment>
<evidence type="ECO:0000313" key="12">
    <source>
        <dbReference type="Proteomes" id="UP000321764"/>
    </source>
</evidence>
<protein>
    <recommendedName>
        <fullName evidence="3">Protein phosphatase CheZ</fullName>
    </recommendedName>
    <alternativeName>
        <fullName evidence="9">Chemotaxis protein CheZ</fullName>
    </alternativeName>
</protein>
<dbReference type="GO" id="GO:0006935">
    <property type="term" value="P:chemotaxis"/>
    <property type="evidence" value="ECO:0007669"/>
    <property type="project" value="UniProtKB-KW"/>
</dbReference>
<dbReference type="EMBL" id="VKAD01000001">
    <property type="protein sequence ID" value="TXR53209.1"/>
    <property type="molecule type" value="Genomic_DNA"/>
</dbReference>
<evidence type="ECO:0000256" key="5">
    <source>
        <dbReference type="ARBA" id="ARBA00022500"/>
    </source>
</evidence>
<dbReference type="GO" id="GO:0004721">
    <property type="term" value="F:phosphoprotein phosphatase activity"/>
    <property type="evidence" value="ECO:0007669"/>
    <property type="project" value="UniProtKB-KW"/>
</dbReference>
<dbReference type="GO" id="GO:0097588">
    <property type="term" value="P:archaeal or bacterial-type flagellum-dependent cell motility"/>
    <property type="evidence" value="ECO:0007669"/>
    <property type="project" value="UniProtKB-KW"/>
</dbReference>
<sequence>MSELAQVSNEFVDLLKDQAAILLEHVEGGNIEAAVTVLSKLQQARTPEIANDDDLMELLRSKAMDLYSNISNGEFKEAMENLQQMQDVRDKGLYQEVGRLTRALHSAITNFQIDAASEEATSEITDATDRLGYVVELTDKAANKTLDLVEESLPIADAVQQEAEELQGQWQRLVQREMTPDEFRVLYWRLDEYFKKLTTDSRQLSSNMTEILMAQDFQDLTGQVINKVTSLVKEVEASLVDLVYMASQVEAITGIVTKGEGLPDAADMDMKGHGPQLDKDKEDVVANQDDVDDLLSSLGF</sequence>
<gene>
    <name evidence="11" type="ORF">FME95_01155</name>
</gene>
<feature type="compositionally biased region" description="Basic and acidic residues" evidence="10">
    <location>
        <begin position="268"/>
        <end position="284"/>
    </location>
</feature>
<evidence type="ECO:0000256" key="3">
    <source>
        <dbReference type="ARBA" id="ARBA00018484"/>
    </source>
</evidence>
<keyword evidence="7" id="KW-0378">Hydrolase</keyword>
<dbReference type="Pfam" id="PF04344">
    <property type="entry name" value="CheZ"/>
    <property type="match status" value="1"/>
</dbReference>
<comment type="similarity">
    <text evidence="2">Belongs to the CheZ family.</text>
</comment>
<reference evidence="11 12" key="1">
    <citation type="submission" date="2019-07" db="EMBL/GenBank/DDBJ databases">
        <title>Reinekea sp. strain SSH23 genome sequencing and assembly.</title>
        <authorList>
            <person name="Kim I."/>
        </authorList>
    </citation>
    <scope>NUCLEOTIDE SEQUENCE [LARGE SCALE GENOMIC DNA]</scope>
    <source>
        <strain evidence="11 12">SSH23</strain>
    </source>
</reference>
<keyword evidence="8" id="KW-0904">Protein phosphatase</keyword>
<dbReference type="OrthoDB" id="9773007at2"/>
<dbReference type="InterPro" id="IPR007439">
    <property type="entry name" value="Chemotax_Pase_CheZ"/>
</dbReference>
<keyword evidence="5" id="KW-0145">Chemotaxis</keyword>
<dbReference type="RefSeq" id="WP_147712379.1">
    <property type="nucleotide sequence ID" value="NZ_VKAD01000001.1"/>
</dbReference>
<dbReference type="AlphaFoldDB" id="A0A5C8Z7B9"/>
<dbReference type="GO" id="GO:0005737">
    <property type="term" value="C:cytoplasm"/>
    <property type="evidence" value="ECO:0007669"/>
    <property type="project" value="UniProtKB-SubCell"/>
</dbReference>
<accession>A0A5C8Z7B9</accession>
<keyword evidence="4" id="KW-0963">Cytoplasm</keyword>
<dbReference type="GO" id="GO:0050920">
    <property type="term" value="P:regulation of chemotaxis"/>
    <property type="evidence" value="ECO:0007669"/>
    <property type="project" value="InterPro"/>
</dbReference>
<evidence type="ECO:0000256" key="4">
    <source>
        <dbReference type="ARBA" id="ARBA00022490"/>
    </source>
</evidence>
<keyword evidence="12" id="KW-1185">Reference proteome</keyword>
<keyword evidence="6" id="KW-0283">Flagellar rotation</keyword>
<comment type="caution">
    <text evidence="11">The sequence shown here is derived from an EMBL/GenBank/DDBJ whole genome shotgun (WGS) entry which is preliminary data.</text>
</comment>
<organism evidence="11 12">
    <name type="scientific">Reinekea thalattae</name>
    <dbReference type="NCBI Taxonomy" id="2593301"/>
    <lineage>
        <taxon>Bacteria</taxon>
        <taxon>Pseudomonadati</taxon>
        <taxon>Pseudomonadota</taxon>
        <taxon>Gammaproteobacteria</taxon>
        <taxon>Oceanospirillales</taxon>
        <taxon>Saccharospirillaceae</taxon>
        <taxon>Reinekea</taxon>
    </lineage>
</organism>
<evidence type="ECO:0000256" key="10">
    <source>
        <dbReference type="SAM" id="MobiDB-lite"/>
    </source>
</evidence>
<dbReference type="PANTHER" id="PTHR43693">
    <property type="entry name" value="PROTEIN PHOSPHATASE CHEZ"/>
    <property type="match status" value="1"/>
</dbReference>
<feature type="region of interest" description="Disordered" evidence="10">
    <location>
        <begin position="266"/>
        <end position="285"/>
    </location>
</feature>
<dbReference type="InterPro" id="IPR050992">
    <property type="entry name" value="CheZ_family_phosphatases"/>
</dbReference>
<evidence type="ECO:0000256" key="9">
    <source>
        <dbReference type="ARBA" id="ARBA00029599"/>
    </source>
</evidence>
<evidence type="ECO:0000313" key="11">
    <source>
        <dbReference type="EMBL" id="TXR53209.1"/>
    </source>
</evidence>
<proteinExistence type="inferred from homology"/>
<evidence type="ECO:0000256" key="7">
    <source>
        <dbReference type="ARBA" id="ARBA00022801"/>
    </source>
</evidence>
<name>A0A5C8Z7B9_9GAMM</name>
<dbReference type="SUPFAM" id="SSF75708">
    <property type="entry name" value="Chemotaxis phosphatase CheZ"/>
    <property type="match status" value="1"/>
</dbReference>
<dbReference type="GO" id="GO:0009288">
    <property type="term" value="C:bacterial-type flagellum"/>
    <property type="evidence" value="ECO:0007669"/>
    <property type="project" value="InterPro"/>
</dbReference>